<gene>
    <name evidence="2" type="ORF">OSB_16270</name>
</gene>
<dbReference type="InterPro" id="IPR029068">
    <property type="entry name" value="Glyas_Bleomycin-R_OHBP_Dase"/>
</dbReference>
<protein>
    <submittedName>
        <fullName evidence="2">Glyoxalase-like domain protein</fullName>
    </submittedName>
</protein>
<name>A0A0K0Y5K9_9RHOB</name>
<dbReference type="CDD" id="cd06587">
    <property type="entry name" value="VOC"/>
    <property type="match status" value="1"/>
</dbReference>
<dbReference type="InterPro" id="IPR037523">
    <property type="entry name" value="VOC_core"/>
</dbReference>
<dbReference type="Pfam" id="PF00903">
    <property type="entry name" value="Glyoxalase"/>
    <property type="match status" value="1"/>
</dbReference>
<sequence>MAYLEHVNITVAAPDATAGMFVDLFGWHVRWSGNSIHNGYSVHVGSATSYVALYTGEKGSLHDAQQVSYNQRAGLNHIAFVVDDLDTVETKVKARGFEPHSHADYEPGRRFYFQDENGLEIEVVQYD</sequence>
<dbReference type="Proteomes" id="UP000067444">
    <property type="component" value="Chromosome"/>
</dbReference>
<dbReference type="EMBL" id="CP012160">
    <property type="protein sequence ID" value="AKS46176.1"/>
    <property type="molecule type" value="Genomic_DNA"/>
</dbReference>
<dbReference type="GO" id="GO:0004493">
    <property type="term" value="F:methylmalonyl-CoA epimerase activity"/>
    <property type="evidence" value="ECO:0007669"/>
    <property type="project" value="TreeGrafter"/>
</dbReference>
<keyword evidence="3" id="KW-1185">Reference proteome</keyword>
<evidence type="ECO:0000313" key="2">
    <source>
        <dbReference type="EMBL" id="AKS46176.1"/>
    </source>
</evidence>
<dbReference type="OrthoDB" id="7355345at2"/>
<dbReference type="PANTHER" id="PTHR43048:SF3">
    <property type="entry name" value="METHYLMALONYL-COA EPIMERASE, MITOCHONDRIAL"/>
    <property type="match status" value="1"/>
</dbReference>
<dbReference type="InterPro" id="IPR051785">
    <property type="entry name" value="MMCE/EMCE_epimerase"/>
</dbReference>
<keyword evidence="1" id="KW-0479">Metal-binding</keyword>
<dbReference type="KEGG" id="otm:OSB_16270"/>
<dbReference type="PATRIC" id="fig|1458307.3.peg.1641"/>
<dbReference type="Gene3D" id="3.10.180.10">
    <property type="entry name" value="2,3-Dihydroxybiphenyl 1,2-Dioxygenase, domain 1"/>
    <property type="match status" value="1"/>
</dbReference>
<dbReference type="GO" id="GO:0046491">
    <property type="term" value="P:L-methylmalonyl-CoA metabolic process"/>
    <property type="evidence" value="ECO:0007669"/>
    <property type="project" value="TreeGrafter"/>
</dbReference>
<organism evidence="2 3">
    <name type="scientific">Octadecabacter temperatus</name>
    <dbReference type="NCBI Taxonomy" id="1458307"/>
    <lineage>
        <taxon>Bacteria</taxon>
        <taxon>Pseudomonadati</taxon>
        <taxon>Pseudomonadota</taxon>
        <taxon>Alphaproteobacteria</taxon>
        <taxon>Rhodobacterales</taxon>
        <taxon>Roseobacteraceae</taxon>
        <taxon>Octadecabacter</taxon>
    </lineage>
</organism>
<accession>A0A0K0Y5K9</accession>
<dbReference type="PANTHER" id="PTHR43048">
    <property type="entry name" value="METHYLMALONYL-COA EPIMERASE"/>
    <property type="match status" value="1"/>
</dbReference>
<dbReference type="STRING" id="1458307.OSB_16270"/>
<proteinExistence type="predicted"/>
<reference evidence="2 3" key="1">
    <citation type="journal article" date="2015" name="Genome Announc.">
        <title>Closed Genome Sequence of Octadecabacter temperatus SB1, the First Mesophilic Species of the Genus Octadecabacter.</title>
        <authorList>
            <person name="Voget S."/>
            <person name="Billerbeck S."/>
            <person name="Simon M."/>
            <person name="Daniel R."/>
        </authorList>
    </citation>
    <scope>NUCLEOTIDE SEQUENCE [LARGE SCALE GENOMIC DNA]</scope>
    <source>
        <strain evidence="2 3">SB1</strain>
    </source>
</reference>
<dbReference type="AlphaFoldDB" id="A0A0K0Y5K9"/>
<dbReference type="InterPro" id="IPR004360">
    <property type="entry name" value="Glyas_Fos-R_dOase_dom"/>
</dbReference>
<evidence type="ECO:0000256" key="1">
    <source>
        <dbReference type="ARBA" id="ARBA00022723"/>
    </source>
</evidence>
<dbReference type="PROSITE" id="PS51819">
    <property type="entry name" value="VOC"/>
    <property type="match status" value="1"/>
</dbReference>
<dbReference type="RefSeq" id="WP_049834491.1">
    <property type="nucleotide sequence ID" value="NZ_CP012160.1"/>
</dbReference>
<dbReference type="GO" id="GO:0046872">
    <property type="term" value="F:metal ion binding"/>
    <property type="evidence" value="ECO:0007669"/>
    <property type="project" value="UniProtKB-KW"/>
</dbReference>
<evidence type="ECO:0000313" key="3">
    <source>
        <dbReference type="Proteomes" id="UP000067444"/>
    </source>
</evidence>
<dbReference type="SUPFAM" id="SSF54593">
    <property type="entry name" value="Glyoxalase/Bleomycin resistance protein/Dihydroxybiphenyl dioxygenase"/>
    <property type="match status" value="1"/>
</dbReference>